<sequence length="66" mass="7165">MKLSVIAVLGFMLSACSLLEPPVAQESYFVPVIQSDVTNAGYRPSVTPVVKKQTKELPRVYPSAVN</sequence>
<dbReference type="OrthoDB" id="6106762at2"/>
<keyword evidence="3" id="KW-1185">Reference proteome</keyword>
<evidence type="ECO:0000313" key="2">
    <source>
        <dbReference type="EMBL" id="REG86897.1"/>
    </source>
</evidence>
<evidence type="ECO:0000256" key="1">
    <source>
        <dbReference type="SAM" id="SignalP"/>
    </source>
</evidence>
<dbReference type="Proteomes" id="UP000256542">
    <property type="component" value="Unassembled WGS sequence"/>
</dbReference>
<evidence type="ECO:0000313" key="3">
    <source>
        <dbReference type="Proteomes" id="UP000256542"/>
    </source>
</evidence>
<dbReference type="AlphaFoldDB" id="A0A3E0DTK2"/>
<feature type="signal peptide" evidence="1">
    <location>
        <begin position="1"/>
        <end position="20"/>
    </location>
</feature>
<gene>
    <name evidence="2" type="ORF">DFP81_101467</name>
</gene>
<accession>A0A3E0DTK2</accession>
<reference evidence="2 3" key="1">
    <citation type="submission" date="2018-08" db="EMBL/GenBank/DDBJ databases">
        <title>Genomic Encyclopedia of Type Strains, Phase III (KMG-III): the genomes of soil and plant-associated and newly described type strains.</title>
        <authorList>
            <person name="Whitman W."/>
        </authorList>
    </citation>
    <scope>NUCLEOTIDE SEQUENCE [LARGE SCALE GENOMIC DNA]</scope>
    <source>
        <strain evidence="2 3">CECT 7375</strain>
    </source>
</reference>
<evidence type="ECO:0008006" key="4">
    <source>
        <dbReference type="Google" id="ProtNLM"/>
    </source>
</evidence>
<keyword evidence="1" id="KW-0732">Signal</keyword>
<organism evidence="2 3">
    <name type="scientific">Marinomonas pollencensis</name>
    <dbReference type="NCBI Taxonomy" id="491954"/>
    <lineage>
        <taxon>Bacteria</taxon>
        <taxon>Pseudomonadati</taxon>
        <taxon>Pseudomonadota</taxon>
        <taxon>Gammaproteobacteria</taxon>
        <taxon>Oceanospirillales</taxon>
        <taxon>Oceanospirillaceae</taxon>
        <taxon>Marinomonas</taxon>
    </lineage>
</organism>
<proteinExistence type="predicted"/>
<dbReference type="RefSeq" id="WP_115896134.1">
    <property type="nucleotide sequence ID" value="NZ_QUNG01000001.1"/>
</dbReference>
<dbReference type="PROSITE" id="PS51257">
    <property type="entry name" value="PROKAR_LIPOPROTEIN"/>
    <property type="match status" value="1"/>
</dbReference>
<name>A0A3E0DTK2_9GAMM</name>
<feature type="chain" id="PRO_5017580279" description="Lipoprotein" evidence="1">
    <location>
        <begin position="21"/>
        <end position="66"/>
    </location>
</feature>
<protein>
    <recommendedName>
        <fullName evidence="4">Lipoprotein</fullName>
    </recommendedName>
</protein>
<dbReference type="EMBL" id="QUNG01000001">
    <property type="protein sequence ID" value="REG86897.1"/>
    <property type="molecule type" value="Genomic_DNA"/>
</dbReference>
<comment type="caution">
    <text evidence="2">The sequence shown here is derived from an EMBL/GenBank/DDBJ whole genome shotgun (WGS) entry which is preliminary data.</text>
</comment>